<comment type="similarity">
    <text evidence="2">Belongs to the GtrA family.</text>
</comment>
<dbReference type="PANTHER" id="PTHR38459:SF1">
    <property type="entry name" value="PROPHAGE BACTOPRENOL-LINKED GLUCOSE TRANSLOCASE HOMOLOG"/>
    <property type="match status" value="1"/>
</dbReference>
<evidence type="ECO:0000256" key="5">
    <source>
        <dbReference type="ARBA" id="ARBA00023136"/>
    </source>
</evidence>
<dbReference type="PANTHER" id="PTHR38459">
    <property type="entry name" value="PROPHAGE BACTOPRENOL-LINKED GLUCOSE TRANSLOCASE HOMOLOG"/>
    <property type="match status" value="1"/>
</dbReference>
<dbReference type="Pfam" id="PF04138">
    <property type="entry name" value="GtrA_DPMS_TM"/>
    <property type="match status" value="1"/>
</dbReference>
<keyword evidence="4 6" id="KW-1133">Transmembrane helix</keyword>
<evidence type="ECO:0000256" key="6">
    <source>
        <dbReference type="SAM" id="Phobius"/>
    </source>
</evidence>
<dbReference type="AlphaFoldDB" id="A0A7W5DSD5"/>
<evidence type="ECO:0000256" key="3">
    <source>
        <dbReference type="ARBA" id="ARBA00022692"/>
    </source>
</evidence>
<keyword evidence="9" id="KW-1185">Reference proteome</keyword>
<feature type="domain" description="GtrA/DPMS transmembrane" evidence="7">
    <location>
        <begin position="7"/>
        <end position="122"/>
    </location>
</feature>
<evidence type="ECO:0000256" key="4">
    <source>
        <dbReference type="ARBA" id="ARBA00022989"/>
    </source>
</evidence>
<proteinExistence type="inferred from homology"/>
<comment type="subcellular location">
    <subcellularLocation>
        <location evidence="1">Membrane</location>
        <topology evidence="1">Multi-pass membrane protein</topology>
    </subcellularLocation>
</comment>
<dbReference type="InterPro" id="IPR051401">
    <property type="entry name" value="GtrA_CellWall_Glycosyl"/>
</dbReference>
<dbReference type="RefSeq" id="WP_183413729.1">
    <property type="nucleotide sequence ID" value="NZ_JACHYB010000002.1"/>
</dbReference>
<feature type="transmembrane region" description="Helical" evidence="6">
    <location>
        <begin position="5"/>
        <end position="26"/>
    </location>
</feature>
<feature type="transmembrane region" description="Helical" evidence="6">
    <location>
        <begin position="103"/>
        <end position="120"/>
    </location>
</feature>
<evidence type="ECO:0000256" key="2">
    <source>
        <dbReference type="ARBA" id="ARBA00009399"/>
    </source>
</evidence>
<evidence type="ECO:0000256" key="1">
    <source>
        <dbReference type="ARBA" id="ARBA00004141"/>
    </source>
</evidence>
<dbReference type="Proteomes" id="UP000544222">
    <property type="component" value="Unassembled WGS sequence"/>
</dbReference>
<evidence type="ECO:0000313" key="8">
    <source>
        <dbReference type="EMBL" id="MBB3187920.1"/>
    </source>
</evidence>
<organism evidence="8 9">
    <name type="scientific">Microbacter margulisiae</name>
    <dbReference type="NCBI Taxonomy" id="1350067"/>
    <lineage>
        <taxon>Bacteria</taxon>
        <taxon>Pseudomonadati</taxon>
        <taxon>Bacteroidota</taxon>
        <taxon>Bacteroidia</taxon>
        <taxon>Bacteroidales</taxon>
        <taxon>Porphyromonadaceae</taxon>
        <taxon>Microbacter</taxon>
    </lineage>
</organism>
<evidence type="ECO:0000259" key="7">
    <source>
        <dbReference type="Pfam" id="PF04138"/>
    </source>
</evidence>
<evidence type="ECO:0000313" key="9">
    <source>
        <dbReference type="Proteomes" id="UP000544222"/>
    </source>
</evidence>
<keyword evidence="5 6" id="KW-0472">Membrane</keyword>
<dbReference type="GO" id="GO:0000271">
    <property type="term" value="P:polysaccharide biosynthetic process"/>
    <property type="evidence" value="ECO:0007669"/>
    <property type="project" value="InterPro"/>
</dbReference>
<feature type="transmembrane region" description="Helical" evidence="6">
    <location>
        <begin position="69"/>
        <end position="91"/>
    </location>
</feature>
<dbReference type="GO" id="GO:0005886">
    <property type="term" value="C:plasma membrane"/>
    <property type="evidence" value="ECO:0007669"/>
    <property type="project" value="TreeGrafter"/>
</dbReference>
<keyword evidence="3 6" id="KW-0812">Transmembrane</keyword>
<reference evidence="8 9" key="1">
    <citation type="submission" date="2020-08" db="EMBL/GenBank/DDBJ databases">
        <title>Genomic Encyclopedia of Type Strains, Phase IV (KMG-IV): sequencing the most valuable type-strain genomes for metagenomic binning, comparative biology and taxonomic classification.</title>
        <authorList>
            <person name="Goeker M."/>
        </authorList>
    </citation>
    <scope>NUCLEOTIDE SEQUENCE [LARGE SCALE GENOMIC DNA]</scope>
    <source>
        <strain evidence="8 9">DSM 27471</strain>
    </source>
</reference>
<dbReference type="InterPro" id="IPR007267">
    <property type="entry name" value="GtrA_DPMS_TM"/>
</dbReference>
<protein>
    <submittedName>
        <fullName evidence="8">Putative flippase GtrA</fullName>
    </submittedName>
</protein>
<accession>A0A7W5DSD5</accession>
<sequence>MLIQFVRFCVVGASGTIIDFGLTYLLKEKLRLNPYVANSTGFATAASSNYLLNRIWAFHNHNPQIGEQYALFMLIAVIGLLINNATIYFLVKKWHMNFYVSKVVATIVVTLWNFGMNYLFTFR</sequence>
<name>A0A7W5DSD5_9PORP</name>
<gene>
    <name evidence="8" type="ORF">FHX64_002118</name>
</gene>
<comment type="caution">
    <text evidence="8">The sequence shown here is derived from an EMBL/GenBank/DDBJ whole genome shotgun (WGS) entry which is preliminary data.</text>
</comment>
<dbReference type="EMBL" id="JACHYB010000002">
    <property type="protein sequence ID" value="MBB3187920.1"/>
    <property type="molecule type" value="Genomic_DNA"/>
</dbReference>